<evidence type="ECO:0000313" key="2">
    <source>
        <dbReference type="EMBL" id="GBG31818.1"/>
    </source>
</evidence>
<reference evidence="2 3" key="1">
    <citation type="submission" date="2017-12" db="EMBL/GenBank/DDBJ databases">
        <title>Sequencing, de novo assembly and annotation of complete genome of a new Thraustochytrid species, strain FCC1311.</title>
        <authorList>
            <person name="Sedici K."/>
            <person name="Godart F."/>
            <person name="Aiese Cigliano R."/>
            <person name="Sanseverino W."/>
            <person name="Barakat M."/>
            <person name="Ortet P."/>
            <person name="Marechal E."/>
            <person name="Cagnac O."/>
            <person name="Amato A."/>
        </authorList>
    </citation>
    <scope>NUCLEOTIDE SEQUENCE [LARGE SCALE GENOMIC DNA]</scope>
</reference>
<dbReference type="EMBL" id="BEYU01000107">
    <property type="protein sequence ID" value="GBG31818.1"/>
    <property type="molecule type" value="Genomic_DNA"/>
</dbReference>
<name>A0A2R5GPW6_9STRA</name>
<evidence type="ECO:0000313" key="3">
    <source>
        <dbReference type="Proteomes" id="UP000241890"/>
    </source>
</evidence>
<organism evidence="2 3">
    <name type="scientific">Hondaea fermentalgiana</name>
    <dbReference type="NCBI Taxonomy" id="2315210"/>
    <lineage>
        <taxon>Eukaryota</taxon>
        <taxon>Sar</taxon>
        <taxon>Stramenopiles</taxon>
        <taxon>Bigyra</taxon>
        <taxon>Labyrinthulomycetes</taxon>
        <taxon>Thraustochytrida</taxon>
        <taxon>Thraustochytriidae</taxon>
        <taxon>Hondaea</taxon>
    </lineage>
</organism>
<dbReference type="InParanoid" id="A0A2R5GPW6"/>
<dbReference type="OrthoDB" id="265955at2759"/>
<gene>
    <name evidence="2" type="ORF">FCC1311_080432</name>
</gene>
<comment type="caution">
    <text evidence="2">The sequence shown here is derived from an EMBL/GenBank/DDBJ whole genome shotgun (WGS) entry which is preliminary data.</text>
</comment>
<feature type="region of interest" description="Disordered" evidence="1">
    <location>
        <begin position="45"/>
        <end position="68"/>
    </location>
</feature>
<dbReference type="Proteomes" id="UP000241890">
    <property type="component" value="Unassembled WGS sequence"/>
</dbReference>
<keyword evidence="3" id="KW-1185">Reference proteome</keyword>
<dbReference type="Gene3D" id="3.30.160.60">
    <property type="entry name" value="Classic Zinc Finger"/>
    <property type="match status" value="1"/>
</dbReference>
<proteinExistence type="predicted"/>
<sequence>MNGMQQRPLGRGPKAVTCYICGRGYGTNSIGIHIKQCQKLFLAQEAQKPKHERRPLPQPPKDADVTEEDLLNVRPGKANNVDWDKFNDAAFDTFNKEALRSACMKWLMI</sequence>
<protein>
    <submittedName>
        <fullName evidence="2">Zinc finger protein 474</fullName>
    </submittedName>
</protein>
<dbReference type="AlphaFoldDB" id="A0A2R5GPW6"/>
<evidence type="ECO:0000256" key="1">
    <source>
        <dbReference type="SAM" id="MobiDB-lite"/>
    </source>
</evidence>
<dbReference type="Pfam" id="PF13913">
    <property type="entry name" value="zf-C2HC_2"/>
    <property type="match status" value="1"/>
</dbReference>
<accession>A0A2R5GPW6</accession>